<dbReference type="Proteomes" id="UP000019442">
    <property type="component" value="Chromosome"/>
</dbReference>
<name>W8L9V2_9GAMM</name>
<dbReference type="AlphaFoldDB" id="W8L9V2"/>
<evidence type="ECO:0008006" key="3">
    <source>
        <dbReference type="Google" id="ProtNLM"/>
    </source>
</evidence>
<dbReference type="EMBL" id="CP007268">
    <property type="protein sequence ID" value="AHK80590.1"/>
    <property type="molecule type" value="Genomic_DNA"/>
</dbReference>
<dbReference type="HOGENOM" id="CLU_1437263_0_0_6"/>
<sequence length="189" mass="21367">MDLDSLIDFANEATEEIAKYTVPVTLSPDKMMANEHAIEALAWDSISYGDEELEKVPADKRGIYAFAICRNNAVLPPHGYVLYIGIAGRDSERSLRDRYKEYLNARKVKKRARIARMIGTWHQVLRFYFAPIDDDISSNDLQALEKQLNTALMPPFSEGDLEADTKQKTEGVPVMAKKHKKIVLPALRG</sequence>
<feature type="non-terminal residue" evidence="1">
    <location>
        <position position="189"/>
    </location>
</feature>
<reference evidence="1 2" key="1">
    <citation type="journal article" date="2014" name="J Genomics">
        <title>Draft Genome Sequence of the Extremely Halophilic Phototrophic Purple Sulfur Bacterium Halorhodospira halochloris.</title>
        <authorList>
            <person name="Singh K.S."/>
            <person name="Kirksey J."/>
            <person name="Hoff W.D."/>
            <person name="Deole R."/>
        </authorList>
    </citation>
    <scope>NUCLEOTIDE SEQUENCE [LARGE SCALE GENOMIC DNA]</scope>
    <source>
        <strain evidence="1 2">A</strain>
    </source>
</reference>
<dbReference type="KEGG" id="hhc:M911_02400"/>
<evidence type="ECO:0000313" key="1">
    <source>
        <dbReference type="EMBL" id="AHK80590.1"/>
    </source>
</evidence>
<accession>W8L9V2</accession>
<reference evidence="2" key="2">
    <citation type="submission" date="2014-02" db="EMBL/GenBank/DDBJ databases">
        <title>Draft Genome Sequence of extremely halophilic bacteria Halorhodospira halochloris.</title>
        <authorList>
            <person name="Singh K.S."/>
        </authorList>
    </citation>
    <scope>NUCLEOTIDE SEQUENCE [LARGE SCALE GENOMIC DNA]</scope>
    <source>
        <strain evidence="2">A</strain>
    </source>
</reference>
<protein>
    <recommendedName>
        <fullName evidence="3">GIY-YIG domain-containing protein</fullName>
    </recommendedName>
</protein>
<evidence type="ECO:0000313" key="2">
    <source>
        <dbReference type="Proteomes" id="UP000019442"/>
    </source>
</evidence>
<gene>
    <name evidence="1" type="ORF">M911_02400</name>
</gene>
<organism evidence="1 2">
    <name type="scientific">Ectothiorhodospira haloalkaliphila</name>
    <dbReference type="NCBI Taxonomy" id="421628"/>
    <lineage>
        <taxon>Bacteria</taxon>
        <taxon>Pseudomonadati</taxon>
        <taxon>Pseudomonadota</taxon>
        <taxon>Gammaproteobacteria</taxon>
        <taxon>Chromatiales</taxon>
        <taxon>Ectothiorhodospiraceae</taxon>
        <taxon>Ectothiorhodospira</taxon>
    </lineage>
</organism>
<keyword evidence="2" id="KW-1185">Reference proteome</keyword>
<proteinExistence type="predicted"/>